<dbReference type="AlphaFoldDB" id="S9UWQ8"/>
<dbReference type="Proteomes" id="UP000015354">
    <property type="component" value="Unassembled WGS sequence"/>
</dbReference>
<evidence type="ECO:0000256" key="1">
    <source>
        <dbReference type="ARBA" id="ARBA00022737"/>
    </source>
</evidence>
<keyword evidence="1" id="KW-0677">Repeat</keyword>
<accession>S9UWQ8</accession>
<protein>
    <submittedName>
        <fullName evidence="2">Uncharacterized protein</fullName>
    </submittedName>
</protein>
<dbReference type="EMBL" id="ATMH01002315">
    <property type="protein sequence ID" value="EPY33313.1"/>
    <property type="molecule type" value="Genomic_DNA"/>
</dbReference>
<name>S9UWQ8_9TRYP</name>
<dbReference type="PANTHER" id="PTHR47447:SF17">
    <property type="entry name" value="OS12G0638900 PROTEIN"/>
    <property type="match status" value="1"/>
</dbReference>
<comment type="caution">
    <text evidence="2">The sequence shown here is derived from an EMBL/GenBank/DDBJ whole genome shotgun (WGS) entry which is preliminary data.</text>
</comment>
<evidence type="ECO:0000313" key="3">
    <source>
        <dbReference type="Proteomes" id="UP000015354"/>
    </source>
</evidence>
<dbReference type="OrthoDB" id="185373at2759"/>
<sequence length="473" mass="52240">MCHTAHRCGKWLDALWLCDFLEGEPPPIFLSSLLTPDNVQPILSLCATRGWPLDVANAIRELSGRHGSWAAALAVARDAEARFPTGESYAVGTLVPYLAASGHQAEAHQLFRAGVAHGALVDAAFVQGVLRRTVAAQQWQTCLFMLETLGRTFETAPLLPRDAEFYTKVMEMTPCWLTALRLFALSRAAEVRPDKRLVSALLTQCDEAGAWAEATRIYDLAVQEGFRDSFATGSTYHTLVRAFAAVRQWEKALEALSWMSKASHASTIAGRCELVEICEHAGQWEAALAVGCSLLEDQPELLSSQTMLSLLLACAKGGQWQTATRIFRIQQADVRVEAHPLSVCAVLQSCIAANRWAEALAVFREARQQQPRTVMPPMAHRLAVKACVGAGKWSQVMSLLEVMRRDGLPYDNNSQRLGMWAAALEGQWELSLAFLKRIPPRTRTLQDRLVVRSATRYVSPTANAIALRYLQTK</sequence>
<evidence type="ECO:0000313" key="2">
    <source>
        <dbReference type="EMBL" id="EPY33313.1"/>
    </source>
</evidence>
<dbReference type="InterPro" id="IPR011990">
    <property type="entry name" value="TPR-like_helical_dom_sf"/>
</dbReference>
<gene>
    <name evidence="2" type="ORF">STCU_02315</name>
</gene>
<dbReference type="InterPro" id="IPR002885">
    <property type="entry name" value="PPR_rpt"/>
</dbReference>
<dbReference type="Pfam" id="PF01535">
    <property type="entry name" value="PPR"/>
    <property type="match status" value="2"/>
</dbReference>
<organism evidence="2 3">
    <name type="scientific">Strigomonas culicis</name>
    <dbReference type="NCBI Taxonomy" id="28005"/>
    <lineage>
        <taxon>Eukaryota</taxon>
        <taxon>Discoba</taxon>
        <taxon>Euglenozoa</taxon>
        <taxon>Kinetoplastea</taxon>
        <taxon>Metakinetoplastina</taxon>
        <taxon>Trypanosomatida</taxon>
        <taxon>Trypanosomatidae</taxon>
        <taxon>Strigomonadinae</taxon>
        <taxon>Strigomonas</taxon>
    </lineage>
</organism>
<reference evidence="2 3" key="1">
    <citation type="journal article" date="2013" name="PLoS ONE">
        <title>Predicting the Proteins of Angomonas deanei, Strigomonas culicis and Their Respective Endosymbionts Reveals New Aspects of the Trypanosomatidae Family.</title>
        <authorList>
            <person name="Motta M.C."/>
            <person name="Martins A.C."/>
            <person name="de Souza S.S."/>
            <person name="Catta-Preta C.M."/>
            <person name="Silva R."/>
            <person name="Klein C.C."/>
            <person name="de Almeida L.G."/>
            <person name="de Lima Cunha O."/>
            <person name="Ciapina L.P."/>
            <person name="Brocchi M."/>
            <person name="Colabardini A.C."/>
            <person name="de Araujo Lima B."/>
            <person name="Machado C.R."/>
            <person name="de Almeida Soares C.M."/>
            <person name="Probst C.M."/>
            <person name="de Menezes C.B."/>
            <person name="Thompson C.E."/>
            <person name="Bartholomeu D.C."/>
            <person name="Gradia D.F."/>
            <person name="Pavoni D.P."/>
            <person name="Grisard E.C."/>
            <person name="Fantinatti-Garboggini F."/>
            <person name="Marchini F.K."/>
            <person name="Rodrigues-Luiz G.F."/>
            <person name="Wagner G."/>
            <person name="Goldman G.H."/>
            <person name="Fietto J.L."/>
            <person name="Elias M.C."/>
            <person name="Goldman M.H."/>
            <person name="Sagot M.F."/>
            <person name="Pereira M."/>
            <person name="Stoco P.H."/>
            <person name="de Mendonca-Neto R.P."/>
            <person name="Teixeira S.M."/>
            <person name="Maciel T.E."/>
            <person name="de Oliveira Mendes T.A."/>
            <person name="Urmenyi T.P."/>
            <person name="de Souza W."/>
            <person name="Schenkman S."/>
            <person name="de Vasconcelos A.T."/>
        </authorList>
    </citation>
    <scope>NUCLEOTIDE SEQUENCE [LARGE SCALE GENOMIC DNA]</scope>
</reference>
<dbReference type="Gene3D" id="1.25.40.10">
    <property type="entry name" value="Tetratricopeptide repeat domain"/>
    <property type="match status" value="2"/>
</dbReference>
<keyword evidence="3" id="KW-1185">Reference proteome</keyword>
<dbReference type="PANTHER" id="PTHR47447">
    <property type="entry name" value="OS03G0856100 PROTEIN"/>
    <property type="match status" value="1"/>
</dbReference>
<proteinExistence type="predicted"/>